<dbReference type="InterPro" id="IPR000467">
    <property type="entry name" value="G_patch_dom"/>
</dbReference>
<sequence>MNDQRTSTPVLCQKSSCEPGNDATLTGQEARKFYESVVCSDTKGVEIQTQKTELRRCEICQSFIPETPDMIKQHFSSLSHQVAEMAAKPQRPSALVIPPSNRGYCMLRRIGWTDPAFDTIDGTSDAPVILDSDDCELVKHVTYPSGGLGVDGKGRRNPVATILKRDRLGLGWPNANCKSKVTHFAPKDPLAVRHVRSARLAGRLERDRRLPERRVQRDRFNERRIREQLSLSDEQFMALYGSG</sequence>
<gene>
    <name evidence="2" type="ORF">ECPE_LOCUS17995</name>
</gene>
<dbReference type="AlphaFoldDB" id="A0A3P8H1T0"/>
<dbReference type="GO" id="GO:0003676">
    <property type="term" value="F:nucleic acid binding"/>
    <property type="evidence" value="ECO:0007669"/>
    <property type="project" value="InterPro"/>
</dbReference>
<dbReference type="PANTHER" id="PTHR20923">
    <property type="entry name" value="BAT4 PROTEIN-RELATED"/>
    <property type="match status" value="1"/>
</dbReference>
<dbReference type="SMART" id="SM00443">
    <property type="entry name" value="G_patch"/>
    <property type="match status" value="1"/>
</dbReference>
<dbReference type="PANTHER" id="PTHR20923:SF1">
    <property type="entry name" value="G PATCH DOMAIN AND ANKYRIN REPEAT-CONTAINING PROTEIN 1"/>
    <property type="match status" value="1"/>
</dbReference>
<organism evidence="2 3">
    <name type="scientific">Echinostoma caproni</name>
    <dbReference type="NCBI Taxonomy" id="27848"/>
    <lineage>
        <taxon>Eukaryota</taxon>
        <taxon>Metazoa</taxon>
        <taxon>Spiralia</taxon>
        <taxon>Lophotrochozoa</taxon>
        <taxon>Platyhelminthes</taxon>
        <taxon>Trematoda</taxon>
        <taxon>Digenea</taxon>
        <taxon>Plagiorchiida</taxon>
        <taxon>Echinostomata</taxon>
        <taxon>Echinostomatoidea</taxon>
        <taxon>Echinostomatidae</taxon>
        <taxon>Echinostoma</taxon>
    </lineage>
</organism>
<evidence type="ECO:0000313" key="3">
    <source>
        <dbReference type="Proteomes" id="UP000272942"/>
    </source>
</evidence>
<evidence type="ECO:0000313" key="2">
    <source>
        <dbReference type="EMBL" id="VDP95387.1"/>
    </source>
</evidence>
<keyword evidence="3" id="KW-1185">Reference proteome</keyword>
<dbReference type="Proteomes" id="UP000272942">
    <property type="component" value="Unassembled WGS sequence"/>
</dbReference>
<protein>
    <recommendedName>
        <fullName evidence="1">G-patch domain-containing protein</fullName>
    </recommendedName>
</protein>
<dbReference type="EMBL" id="UZAN01073576">
    <property type="protein sequence ID" value="VDP95387.1"/>
    <property type="molecule type" value="Genomic_DNA"/>
</dbReference>
<accession>A0A3P8H1T0</accession>
<name>A0A3P8H1T0_9TREM</name>
<dbReference type="InterPro" id="IPR039146">
    <property type="entry name" value="GPANK1"/>
</dbReference>
<evidence type="ECO:0000259" key="1">
    <source>
        <dbReference type="SMART" id="SM00443"/>
    </source>
</evidence>
<reference evidence="2 3" key="1">
    <citation type="submission" date="2018-11" db="EMBL/GenBank/DDBJ databases">
        <authorList>
            <consortium name="Pathogen Informatics"/>
        </authorList>
    </citation>
    <scope>NUCLEOTIDE SEQUENCE [LARGE SCALE GENOMIC DNA]</scope>
    <source>
        <strain evidence="2 3">Egypt</strain>
    </source>
</reference>
<proteinExistence type="predicted"/>
<feature type="domain" description="G-patch" evidence="1">
    <location>
        <begin position="97"/>
        <end position="173"/>
    </location>
</feature>
<dbReference type="OrthoDB" id="515366at2759"/>